<accession>A0A5C7FTB2</accession>
<sequence>MSKLPISPPYQHLIVFIVASLVFGLFFQDLMLKPGESSPVVSGDGLTIHYNLAYHTTYGNGALLKSQYHPYAENIFMTDGHALLAVVLSALRPVFPGIGEHAIGISNFLVFWSNPLAALLLFLVLRQLKVRWPLAMVGGILIAMLSPQIHRQMAGQFTLGFAWLIPLVIWYLLAWNKGKLYWLKSLGVALVIYFLGLNNPYMYAIAATLILATTGFAAIAKLLGLRLPEWKQTGYWLLVFVASTIALYATVSYFDTVTDRVEVPFGFFHNMANWGGLLSSTGLFAYDFFHGLLPELGKPRHENQIYLGLIPMALAVAVPVLLAFRRWRAEFSSQPVLLLALLGSLAGLVFAFGLPFKWFEYWSYDHLGSVLQFRAPARFGWPFYYLLSLSAVYFLDRLYEGPKLKISAVVFIGAALLVWTVEAGQYLAQKLDGMHKENALGKDLLDRYRVIASENDISKENYSSIFLLPTELGWSDKIHHNGTWRSNHDGYQLALATGIPLLNGKLSRVSLSRSLQSLQITSDPLVEKPLLDEIDDGRDILILAVKDDVLDPEELGVKKLGTTIYRNEEVELLRLSPSDFKAANRRAIVQALADTTITNEYLRYDYETNQETAFTGIGSRRVEKGWTDLLNLSLDSLPGANEWQLSAWVFADKRRFGGPKFDLKLIDPEGERIEIQNKWINTVYQTQNGWQRLDFSFSAKAGAARLVLTANYDHPFYFDELMIRPAGHDVRIMRQDGTLYNGFWIQD</sequence>
<organism evidence="3 4">
    <name type="scientific">Neolewinella aurantiaca</name>
    <dbReference type="NCBI Taxonomy" id="2602767"/>
    <lineage>
        <taxon>Bacteria</taxon>
        <taxon>Pseudomonadati</taxon>
        <taxon>Bacteroidota</taxon>
        <taxon>Saprospiria</taxon>
        <taxon>Saprospirales</taxon>
        <taxon>Lewinellaceae</taxon>
        <taxon>Neolewinella</taxon>
    </lineage>
</organism>
<comment type="caution">
    <text evidence="3">The sequence shown here is derived from an EMBL/GenBank/DDBJ whole genome shotgun (WGS) entry which is preliminary data.</text>
</comment>
<evidence type="ECO:0000256" key="1">
    <source>
        <dbReference type="SAM" id="Phobius"/>
    </source>
</evidence>
<feature type="transmembrane region" description="Helical" evidence="1">
    <location>
        <begin position="155"/>
        <end position="173"/>
    </location>
</feature>
<dbReference type="Gene3D" id="2.60.120.260">
    <property type="entry name" value="Galactose-binding domain-like"/>
    <property type="match status" value="1"/>
</dbReference>
<gene>
    <name evidence="3" type="ORF">FUA23_16200</name>
</gene>
<feature type="transmembrane region" description="Helical" evidence="1">
    <location>
        <begin position="12"/>
        <end position="32"/>
    </location>
</feature>
<dbReference type="Proteomes" id="UP000321907">
    <property type="component" value="Unassembled WGS sequence"/>
</dbReference>
<dbReference type="AlphaFoldDB" id="A0A5C7FTB2"/>
<keyword evidence="1" id="KW-1133">Transmembrane helix</keyword>
<feature type="transmembrane region" description="Helical" evidence="1">
    <location>
        <begin position="180"/>
        <end position="196"/>
    </location>
</feature>
<feature type="transmembrane region" description="Helical" evidence="1">
    <location>
        <begin position="305"/>
        <end position="324"/>
    </location>
</feature>
<dbReference type="RefSeq" id="WP_147931811.1">
    <property type="nucleotide sequence ID" value="NZ_VOXD01000027.1"/>
</dbReference>
<name>A0A5C7FTB2_9BACT</name>
<protein>
    <recommendedName>
        <fullName evidence="2">DUF6311 domain-containing protein</fullName>
    </recommendedName>
</protein>
<feature type="transmembrane region" description="Helical" evidence="1">
    <location>
        <begin position="132"/>
        <end position="149"/>
    </location>
</feature>
<feature type="transmembrane region" description="Helical" evidence="1">
    <location>
        <begin position="379"/>
        <end position="396"/>
    </location>
</feature>
<proteinExistence type="predicted"/>
<evidence type="ECO:0000313" key="3">
    <source>
        <dbReference type="EMBL" id="TXF88023.1"/>
    </source>
</evidence>
<dbReference type="InterPro" id="IPR046278">
    <property type="entry name" value="DUF6311"/>
</dbReference>
<evidence type="ECO:0000313" key="4">
    <source>
        <dbReference type="Proteomes" id="UP000321907"/>
    </source>
</evidence>
<feature type="transmembrane region" description="Helical" evidence="1">
    <location>
        <begin position="336"/>
        <end position="359"/>
    </location>
</feature>
<feature type="transmembrane region" description="Helical" evidence="1">
    <location>
        <begin position="408"/>
        <end position="428"/>
    </location>
</feature>
<feature type="transmembrane region" description="Helical" evidence="1">
    <location>
        <begin position="101"/>
        <end position="125"/>
    </location>
</feature>
<dbReference type="OrthoDB" id="976311at2"/>
<evidence type="ECO:0000259" key="2">
    <source>
        <dbReference type="Pfam" id="PF19830"/>
    </source>
</evidence>
<keyword evidence="4" id="KW-1185">Reference proteome</keyword>
<feature type="domain" description="DUF6311" evidence="2">
    <location>
        <begin position="18"/>
        <end position="416"/>
    </location>
</feature>
<keyword evidence="1" id="KW-0472">Membrane</keyword>
<feature type="transmembrane region" description="Helical" evidence="1">
    <location>
        <begin position="202"/>
        <end position="223"/>
    </location>
</feature>
<feature type="transmembrane region" description="Helical" evidence="1">
    <location>
        <begin position="235"/>
        <end position="254"/>
    </location>
</feature>
<reference evidence="3 4" key="1">
    <citation type="submission" date="2019-08" db="EMBL/GenBank/DDBJ databases">
        <title>Lewinella sp. strain SSH13 Genome sequencing and assembly.</title>
        <authorList>
            <person name="Kim I."/>
        </authorList>
    </citation>
    <scope>NUCLEOTIDE SEQUENCE [LARGE SCALE GENOMIC DNA]</scope>
    <source>
        <strain evidence="3 4">SSH13</strain>
    </source>
</reference>
<dbReference type="Pfam" id="PF19830">
    <property type="entry name" value="DUF6311"/>
    <property type="match status" value="1"/>
</dbReference>
<keyword evidence="1" id="KW-0812">Transmembrane</keyword>
<dbReference type="EMBL" id="VOXD01000027">
    <property type="protein sequence ID" value="TXF88023.1"/>
    <property type="molecule type" value="Genomic_DNA"/>
</dbReference>